<dbReference type="PANTHER" id="PTHR47955">
    <property type="entry name" value="CYTOCHROME P450 FAMILY 71 PROTEIN"/>
    <property type="match status" value="1"/>
</dbReference>
<evidence type="ECO:0008006" key="14">
    <source>
        <dbReference type="Google" id="ProtNLM"/>
    </source>
</evidence>
<evidence type="ECO:0000313" key="13">
    <source>
        <dbReference type="Proteomes" id="UP000030687"/>
    </source>
</evidence>
<feature type="non-terminal residue" evidence="12">
    <location>
        <position position="1"/>
    </location>
</feature>
<dbReference type="STRING" id="85681.V4U2S6"/>
<evidence type="ECO:0000256" key="11">
    <source>
        <dbReference type="ARBA" id="ARBA00023136"/>
    </source>
</evidence>
<dbReference type="PRINTS" id="PR00463">
    <property type="entry name" value="EP450I"/>
</dbReference>
<name>V4U2S6_CITCL</name>
<evidence type="ECO:0000256" key="4">
    <source>
        <dbReference type="ARBA" id="ARBA00022617"/>
    </source>
</evidence>
<dbReference type="EMBL" id="KI536661">
    <property type="protein sequence ID" value="ESR56461.1"/>
    <property type="molecule type" value="Genomic_DNA"/>
</dbReference>
<dbReference type="InterPro" id="IPR036396">
    <property type="entry name" value="Cyt_P450_sf"/>
</dbReference>
<comment type="similarity">
    <text evidence="3">Belongs to the cytochrome P450 family.</text>
</comment>
<dbReference type="SUPFAM" id="SSF48264">
    <property type="entry name" value="Cytochrome P450"/>
    <property type="match status" value="1"/>
</dbReference>
<evidence type="ECO:0000256" key="9">
    <source>
        <dbReference type="ARBA" id="ARBA00023004"/>
    </source>
</evidence>
<dbReference type="PANTHER" id="PTHR47955:SF22">
    <property type="entry name" value="CYTOCHROME P450 83B1-LIKE"/>
    <property type="match status" value="1"/>
</dbReference>
<dbReference type="GO" id="GO:0005506">
    <property type="term" value="F:iron ion binding"/>
    <property type="evidence" value="ECO:0007669"/>
    <property type="project" value="InterPro"/>
</dbReference>
<dbReference type="Gene3D" id="1.10.630.10">
    <property type="entry name" value="Cytochrome P450"/>
    <property type="match status" value="1"/>
</dbReference>
<dbReference type="GO" id="GO:0004497">
    <property type="term" value="F:monooxygenase activity"/>
    <property type="evidence" value="ECO:0007669"/>
    <property type="project" value="UniProtKB-KW"/>
</dbReference>
<organism evidence="12 13">
    <name type="scientific">Citrus clementina</name>
    <name type="common">Clementine</name>
    <name type="synonym">Citrus deliciosa x Citrus sinensis</name>
    <dbReference type="NCBI Taxonomy" id="85681"/>
    <lineage>
        <taxon>Eukaryota</taxon>
        <taxon>Viridiplantae</taxon>
        <taxon>Streptophyta</taxon>
        <taxon>Embryophyta</taxon>
        <taxon>Tracheophyta</taxon>
        <taxon>Spermatophyta</taxon>
        <taxon>Magnoliopsida</taxon>
        <taxon>eudicotyledons</taxon>
        <taxon>Gunneridae</taxon>
        <taxon>Pentapetalae</taxon>
        <taxon>rosids</taxon>
        <taxon>malvids</taxon>
        <taxon>Sapindales</taxon>
        <taxon>Rutaceae</taxon>
        <taxon>Aurantioideae</taxon>
        <taxon>Citrus</taxon>
    </lineage>
</organism>
<evidence type="ECO:0000256" key="7">
    <source>
        <dbReference type="ARBA" id="ARBA00022989"/>
    </source>
</evidence>
<dbReference type="Pfam" id="PF00067">
    <property type="entry name" value="p450"/>
    <property type="match status" value="2"/>
</dbReference>
<dbReference type="GO" id="GO:0016705">
    <property type="term" value="F:oxidoreductase activity, acting on paired donors, with incorporation or reduction of molecular oxygen"/>
    <property type="evidence" value="ECO:0007669"/>
    <property type="project" value="InterPro"/>
</dbReference>
<dbReference type="GO" id="GO:0016020">
    <property type="term" value="C:membrane"/>
    <property type="evidence" value="ECO:0007669"/>
    <property type="project" value="UniProtKB-SubCell"/>
</dbReference>
<evidence type="ECO:0000256" key="10">
    <source>
        <dbReference type="ARBA" id="ARBA00023033"/>
    </source>
</evidence>
<keyword evidence="10" id="KW-0503">Monooxygenase</keyword>
<keyword evidence="6" id="KW-0479">Metal-binding</keyword>
<evidence type="ECO:0000313" key="12">
    <source>
        <dbReference type="EMBL" id="ESR56461.1"/>
    </source>
</evidence>
<comment type="cofactor">
    <cofactor evidence="1">
        <name>heme</name>
        <dbReference type="ChEBI" id="CHEBI:30413"/>
    </cofactor>
</comment>
<dbReference type="InParanoid" id="V4U2S6"/>
<keyword evidence="5" id="KW-0812">Transmembrane</keyword>
<dbReference type="Gramene" id="ESR56461">
    <property type="protein sequence ID" value="ESR56461"/>
    <property type="gene ID" value="CICLE_v10023506mg"/>
</dbReference>
<gene>
    <name evidence="12" type="ORF">CICLE_v10023506mg</name>
</gene>
<keyword evidence="7" id="KW-1133">Transmembrane helix</keyword>
<sequence>IKIPPRPQGLPFIGNVHQFDFSKPQVLLWELSKIYGPFISLHLGVVPIIVVSSAEMAKESLKTHDIQFCSRLAKIRKLCVSHLFNPSRAQSFRPIREDEVSRMIEYISKSAASKQVNLSGIMMSLASNIICRIGFGKRHGNEYEAISGRSRFLTFFTEIQASPVGFFVTDYFPFMGWIDKLRGMMRRLEIYFQKADTFYQELNDEHKDPNITKAELQQEDIVDVLLQVQKDHGFKVDLTLDHIYKHTHICAICFANGSTVVWAMTYLMKHPRAMKKVQEEIRSLIGCKGFVDEVDLQEVKYLKAVLKGTLRLQSPIPLLVPKEIMEKCLIDGYEIRAKTLVYVKAWAIRRDPEAWENPEEFNPERFIDCSIDYKEQNLEFIPFRAGRRISKIWTLIVCPELPCTRRIFFFFRLSIMSRYMLRHIH</sequence>
<evidence type="ECO:0000256" key="3">
    <source>
        <dbReference type="ARBA" id="ARBA00010617"/>
    </source>
</evidence>
<evidence type="ECO:0000256" key="8">
    <source>
        <dbReference type="ARBA" id="ARBA00023002"/>
    </source>
</evidence>
<evidence type="ECO:0000256" key="2">
    <source>
        <dbReference type="ARBA" id="ARBA00004167"/>
    </source>
</evidence>
<proteinExistence type="inferred from homology"/>
<protein>
    <recommendedName>
        <fullName evidence="14">Cytochrome P450</fullName>
    </recommendedName>
</protein>
<dbReference type="Proteomes" id="UP000030687">
    <property type="component" value="Unassembled WGS sequence"/>
</dbReference>
<keyword evidence="9" id="KW-0408">Iron</keyword>
<comment type="subcellular location">
    <subcellularLocation>
        <location evidence="2">Membrane</location>
        <topology evidence="2">Single-pass membrane protein</topology>
    </subcellularLocation>
</comment>
<accession>V4U2S6</accession>
<evidence type="ECO:0000256" key="1">
    <source>
        <dbReference type="ARBA" id="ARBA00001971"/>
    </source>
</evidence>
<keyword evidence="13" id="KW-1185">Reference proteome</keyword>
<dbReference type="KEGG" id="cic:CICLE_v10023506mg"/>
<dbReference type="InterPro" id="IPR001128">
    <property type="entry name" value="Cyt_P450"/>
</dbReference>
<keyword evidence="11" id="KW-0472">Membrane</keyword>
<reference evidence="12 13" key="1">
    <citation type="submission" date="2013-10" db="EMBL/GenBank/DDBJ databases">
        <authorList>
            <consortium name="International Citrus Genome Consortium"/>
            <person name="Jenkins J."/>
            <person name="Schmutz J."/>
            <person name="Prochnik S."/>
            <person name="Rokhsar D."/>
            <person name="Gmitter F."/>
            <person name="Ollitrault P."/>
            <person name="Machado M."/>
            <person name="Talon M."/>
            <person name="Wincker P."/>
            <person name="Jaillon O."/>
            <person name="Morgante M."/>
        </authorList>
    </citation>
    <scope>NUCLEOTIDE SEQUENCE</scope>
    <source>
        <strain evidence="13">cv. Clemenules</strain>
    </source>
</reference>
<dbReference type="AlphaFoldDB" id="V4U2S6"/>
<dbReference type="InterPro" id="IPR002401">
    <property type="entry name" value="Cyt_P450_E_grp-I"/>
</dbReference>
<evidence type="ECO:0000256" key="5">
    <source>
        <dbReference type="ARBA" id="ARBA00022692"/>
    </source>
</evidence>
<keyword evidence="4" id="KW-0349">Heme</keyword>
<dbReference type="eggNOG" id="KOG0156">
    <property type="taxonomic scope" value="Eukaryota"/>
</dbReference>
<evidence type="ECO:0000256" key="6">
    <source>
        <dbReference type="ARBA" id="ARBA00022723"/>
    </source>
</evidence>
<keyword evidence="8" id="KW-0560">Oxidoreductase</keyword>
<dbReference type="OMA" id="IVYVNGW"/>
<dbReference type="GO" id="GO:0020037">
    <property type="term" value="F:heme binding"/>
    <property type="evidence" value="ECO:0007669"/>
    <property type="project" value="InterPro"/>
</dbReference>